<reference evidence="3 4" key="1">
    <citation type="submission" date="2010-11" db="EMBL/GenBank/DDBJ databases">
        <authorList>
            <person name="Durkin A.S."/>
            <person name="Madupu R."/>
            <person name="Torralba M."/>
            <person name="Gillis M."/>
            <person name="Methe B."/>
            <person name="Sutton G."/>
            <person name="Nelson K.E."/>
        </authorList>
    </citation>
    <scope>NUCLEOTIDE SEQUENCE [LARGE SCALE GENOMIC DNA]</scope>
    <source>
        <strain evidence="3 4">UPII 345-E</strain>
    </source>
</reference>
<sequence>MSEVVKVGKAVLREVAKPVTEEEFLQHKKMKHLIADMKKTMYAENGVGLAAPQIGLSKRIFVADCNDGFDVYINPEWEPLDDSKVIETEGCLSVSDLYGEVERYAHVIVKYQDIRGKRKQKKATGLFARCVQHEIDHLNGTLFIDKAITLNKR</sequence>
<evidence type="ECO:0000313" key="3">
    <source>
        <dbReference type="EMBL" id="EFR42843.1"/>
    </source>
</evidence>
<dbReference type="HAMAP" id="MF_00163">
    <property type="entry name" value="Pep_deformylase"/>
    <property type="match status" value="1"/>
</dbReference>
<dbReference type="NCBIfam" id="TIGR00079">
    <property type="entry name" value="pept_deformyl"/>
    <property type="match status" value="1"/>
</dbReference>
<dbReference type="AlphaFoldDB" id="E4L8X6"/>
<comment type="caution">
    <text evidence="3">The sequence shown here is derived from an EMBL/GenBank/DDBJ whole genome shotgun (WGS) entry which is preliminary data.</text>
</comment>
<feature type="binding site" evidence="2">
    <location>
        <position position="133"/>
    </location>
    <ligand>
        <name>Fe cation</name>
        <dbReference type="ChEBI" id="CHEBI:24875"/>
    </ligand>
</feature>
<feature type="binding site" evidence="2">
    <location>
        <position position="91"/>
    </location>
    <ligand>
        <name>Fe cation</name>
        <dbReference type="ChEBI" id="CHEBI:24875"/>
    </ligand>
</feature>
<keyword evidence="2 3" id="KW-0378">Hydrolase</keyword>
<dbReference type="Pfam" id="PF01327">
    <property type="entry name" value="Pep_deformylase"/>
    <property type="match status" value="1"/>
</dbReference>
<comment type="catalytic activity">
    <reaction evidence="2">
        <text>N-terminal N-formyl-L-methionyl-[peptide] + H2O = N-terminal L-methionyl-[peptide] + formate</text>
        <dbReference type="Rhea" id="RHEA:24420"/>
        <dbReference type="Rhea" id="RHEA-COMP:10639"/>
        <dbReference type="Rhea" id="RHEA-COMP:10640"/>
        <dbReference type="ChEBI" id="CHEBI:15377"/>
        <dbReference type="ChEBI" id="CHEBI:15740"/>
        <dbReference type="ChEBI" id="CHEBI:49298"/>
        <dbReference type="ChEBI" id="CHEBI:64731"/>
        <dbReference type="EC" id="3.5.1.88"/>
    </reaction>
</comment>
<dbReference type="EC" id="3.5.1.88" evidence="2"/>
<proteinExistence type="inferred from homology"/>
<dbReference type="SUPFAM" id="SSF56420">
    <property type="entry name" value="Peptide deformylase"/>
    <property type="match status" value="1"/>
</dbReference>
<dbReference type="GO" id="GO:0042586">
    <property type="term" value="F:peptide deformylase activity"/>
    <property type="evidence" value="ECO:0007669"/>
    <property type="project" value="UniProtKB-UniRule"/>
</dbReference>
<accession>E4L8X6</accession>
<keyword evidence="2" id="KW-0479">Metal-binding</keyword>
<keyword evidence="2" id="KW-0408">Iron</keyword>
<dbReference type="PANTHER" id="PTHR10458">
    <property type="entry name" value="PEPTIDE DEFORMYLASE"/>
    <property type="match status" value="1"/>
</dbReference>
<feature type="active site" evidence="2">
    <location>
        <position position="134"/>
    </location>
</feature>
<dbReference type="GO" id="GO:0046872">
    <property type="term" value="F:metal ion binding"/>
    <property type="evidence" value="ECO:0007669"/>
    <property type="project" value="UniProtKB-KW"/>
</dbReference>
<dbReference type="CDD" id="cd00487">
    <property type="entry name" value="Pep_deformylase"/>
    <property type="match status" value="1"/>
</dbReference>
<name>E4L8X6_9FIRM</name>
<dbReference type="RefSeq" id="WP_007554606.1">
    <property type="nucleotide sequence ID" value="NZ_AENT01000016.1"/>
</dbReference>
<comment type="similarity">
    <text evidence="1 2">Belongs to the polypeptide deformylase family.</text>
</comment>
<dbReference type="NCBIfam" id="NF001159">
    <property type="entry name" value="PRK00150.1-3"/>
    <property type="match status" value="1"/>
</dbReference>
<dbReference type="OrthoDB" id="9784988at2"/>
<dbReference type="PRINTS" id="PR01576">
    <property type="entry name" value="PDEFORMYLASE"/>
</dbReference>
<dbReference type="Proteomes" id="UP000004594">
    <property type="component" value="Unassembled WGS sequence"/>
</dbReference>
<dbReference type="EMBL" id="AENT01000016">
    <property type="protein sequence ID" value="EFR42843.1"/>
    <property type="molecule type" value="Genomic_DNA"/>
</dbReference>
<gene>
    <name evidence="2 3" type="primary">def</name>
    <name evidence="3" type="ORF">HMPREF9220_0947</name>
</gene>
<evidence type="ECO:0000313" key="4">
    <source>
        <dbReference type="Proteomes" id="UP000004594"/>
    </source>
</evidence>
<dbReference type="PIRSF" id="PIRSF004749">
    <property type="entry name" value="Pep_def"/>
    <property type="match status" value="1"/>
</dbReference>
<feature type="binding site" evidence="2">
    <location>
        <position position="137"/>
    </location>
    <ligand>
        <name>Fe cation</name>
        <dbReference type="ChEBI" id="CHEBI:24875"/>
    </ligand>
</feature>
<dbReference type="Gene3D" id="3.90.45.10">
    <property type="entry name" value="Peptide deformylase"/>
    <property type="match status" value="1"/>
</dbReference>
<dbReference type="InterPro" id="IPR036821">
    <property type="entry name" value="Peptide_deformylase_sf"/>
</dbReference>
<dbReference type="InterPro" id="IPR023635">
    <property type="entry name" value="Peptide_deformylase"/>
</dbReference>
<evidence type="ECO:0000256" key="1">
    <source>
        <dbReference type="ARBA" id="ARBA00010759"/>
    </source>
</evidence>
<dbReference type="GO" id="GO:0006412">
    <property type="term" value="P:translation"/>
    <property type="evidence" value="ECO:0007669"/>
    <property type="project" value="UniProtKB-UniRule"/>
</dbReference>
<dbReference type="eggNOG" id="COG0242">
    <property type="taxonomic scope" value="Bacteria"/>
</dbReference>
<organism evidence="3 4">
    <name type="scientific">Dialister micraerophilus UPII 345-E</name>
    <dbReference type="NCBI Taxonomy" id="910314"/>
    <lineage>
        <taxon>Bacteria</taxon>
        <taxon>Bacillati</taxon>
        <taxon>Bacillota</taxon>
        <taxon>Negativicutes</taxon>
        <taxon>Veillonellales</taxon>
        <taxon>Veillonellaceae</taxon>
        <taxon>Dialister</taxon>
    </lineage>
</organism>
<dbReference type="PANTHER" id="PTHR10458:SF22">
    <property type="entry name" value="PEPTIDE DEFORMYLASE"/>
    <property type="match status" value="1"/>
</dbReference>
<keyword evidence="2" id="KW-0648">Protein biosynthesis</keyword>
<comment type="cofactor">
    <cofactor evidence="2">
        <name>Fe(2+)</name>
        <dbReference type="ChEBI" id="CHEBI:29033"/>
    </cofactor>
    <text evidence="2">Binds 1 Fe(2+) ion.</text>
</comment>
<protein>
    <recommendedName>
        <fullName evidence="2">Peptide deformylase</fullName>
        <shortName evidence="2">PDF</shortName>
        <ecNumber evidence="2">3.5.1.88</ecNumber>
    </recommendedName>
    <alternativeName>
        <fullName evidence="2">Polypeptide deformylase</fullName>
    </alternativeName>
</protein>
<evidence type="ECO:0000256" key="2">
    <source>
        <dbReference type="HAMAP-Rule" id="MF_00163"/>
    </source>
</evidence>
<comment type="function">
    <text evidence="2">Removes the formyl group from the N-terminal Met of newly synthesized proteins. Requires at least a dipeptide for an efficient rate of reaction. N-terminal L-methionine is a prerequisite for activity but the enzyme has broad specificity at other positions.</text>
</comment>